<keyword evidence="1" id="KW-0472">Membrane</keyword>
<organism evidence="2 3">
    <name type="scientific">Allochromatium palmeri</name>
    <dbReference type="NCBI Taxonomy" id="231048"/>
    <lineage>
        <taxon>Bacteria</taxon>
        <taxon>Pseudomonadati</taxon>
        <taxon>Pseudomonadota</taxon>
        <taxon>Gammaproteobacteria</taxon>
        <taxon>Chromatiales</taxon>
        <taxon>Chromatiaceae</taxon>
        <taxon>Allochromatium</taxon>
    </lineage>
</organism>
<dbReference type="EMBL" id="WNKT01000030">
    <property type="protein sequence ID" value="MTW22030.1"/>
    <property type="molecule type" value="Genomic_DNA"/>
</dbReference>
<protein>
    <submittedName>
        <fullName evidence="2">Uncharacterized protein</fullName>
    </submittedName>
</protein>
<feature type="transmembrane region" description="Helical" evidence="1">
    <location>
        <begin position="79"/>
        <end position="104"/>
    </location>
</feature>
<sequence>MKQLSTKWILWVASTDFVRSAIEERADLAAFREKPTAKVLLGVFLIILGSLLGWPAVTALGILSVHFQTPWIVVIGGPLIYGLSHLVFLAGMYLSGVTYSLIFGRWLARVSVERCLTWVGAEYRPDLPL</sequence>
<evidence type="ECO:0000256" key="1">
    <source>
        <dbReference type="SAM" id="Phobius"/>
    </source>
</evidence>
<reference evidence="2 3" key="1">
    <citation type="submission" date="2019-11" db="EMBL/GenBank/DDBJ databases">
        <title>Whole-genome sequence of the anaerobic purple sulfur bacterium Allochromatium palmeri DSM 15591.</title>
        <authorList>
            <person name="Kyndt J.A."/>
            <person name="Meyer T.E."/>
        </authorList>
    </citation>
    <scope>NUCLEOTIDE SEQUENCE [LARGE SCALE GENOMIC DNA]</scope>
    <source>
        <strain evidence="2 3">DSM 15591</strain>
    </source>
</reference>
<dbReference type="AlphaFoldDB" id="A0A6N8EES5"/>
<feature type="transmembrane region" description="Helical" evidence="1">
    <location>
        <begin position="39"/>
        <end position="67"/>
    </location>
</feature>
<evidence type="ECO:0000313" key="3">
    <source>
        <dbReference type="Proteomes" id="UP000434044"/>
    </source>
</evidence>
<keyword evidence="1" id="KW-0812">Transmembrane</keyword>
<proteinExistence type="predicted"/>
<dbReference type="RefSeq" id="WP_155450605.1">
    <property type="nucleotide sequence ID" value="NZ_WNKT01000030.1"/>
</dbReference>
<comment type="caution">
    <text evidence="2">The sequence shown here is derived from an EMBL/GenBank/DDBJ whole genome shotgun (WGS) entry which is preliminary data.</text>
</comment>
<keyword evidence="1" id="KW-1133">Transmembrane helix</keyword>
<accession>A0A6N8EES5</accession>
<evidence type="ECO:0000313" key="2">
    <source>
        <dbReference type="EMBL" id="MTW22030.1"/>
    </source>
</evidence>
<keyword evidence="3" id="KW-1185">Reference proteome</keyword>
<name>A0A6N8EES5_9GAMM</name>
<gene>
    <name evidence="2" type="ORF">GJ668_13140</name>
</gene>
<dbReference type="Proteomes" id="UP000434044">
    <property type="component" value="Unassembled WGS sequence"/>
</dbReference>
<dbReference type="OrthoDB" id="5419502at2"/>